<evidence type="ECO:0000256" key="2">
    <source>
        <dbReference type="SAM" id="Phobius"/>
    </source>
</evidence>
<evidence type="ECO:0000313" key="4">
    <source>
        <dbReference type="EMBL" id="SNY46691.1"/>
    </source>
</evidence>
<dbReference type="EMBL" id="OBDZ01000044">
    <property type="protein sequence ID" value="SNY46691.1"/>
    <property type="molecule type" value="Genomic_DNA"/>
</dbReference>
<feature type="transmembrane region" description="Helical" evidence="2">
    <location>
        <begin position="64"/>
        <end position="80"/>
    </location>
</feature>
<sequence>MNLKGLNDLIDNTIIFLYDNIINCISFISKIYSNYKLIISLSILIIFLKSLWNKRGNYKLKVPVYYFLITLIIGFLVYKADINKLDSFFISYLKSSIIILVLGLVVLANSLLTYKNSTRKIISNYYKFIYFILHTILFSLATINALDFSNLLILLIFILISFNQIVSIENDSKDKRQVDESSDESIIMKEQLFESRLFQLQHIKGYLINSHYDEAFAIAINADWGKGKTSFVNVLIDELKKEIQEEEELILIFIQPMILDTKKKLMEYFFKQLKQALEINGVYTGKTSAYKNYFELVMKMIKNNKFSILSEILGIFKDEPSDFREVKENFENDIRSIADKKIYIIIDDFDRVEKETVYNTLVFIKQIVSFRGCRVIFLMDNNRIERDFISNEYLCKFINKTFDLVEVQFEEIANYFISKKIFLDKNYDDLDIIQKQLSILKGNFIFYIKKIKEEFYELSNNKNNELIQMNEEDKETIKDKKGELEEIKAKIYDFENKLTNPRKIKKLFRETEHLFDNFHQSYKDEESDHLTNNFQRIDANRIIFNISFIKIFFEEEYKEILKMSDIEKAFDKYKGYLIGTILKDLDKFGYLSYEEQLDIELKAKFYNIMLASDKEYKYFIDEINNKYISILEKIDLNNKIEFIDYNQMKDYLDAIERYINHNKAEERFKKVTDGIFQAQEDNKIRFWEVTNLLKHDIISVRLLALNNYYLKRLKELLTSNKIVYDDRGDKNENNNIIKSLKHYLILHFRKDIDTIIKLYNLEKNEYNVMKDISSLEHMNLRAKQVLDILNFDIKFSGSEVDKLRGWVRYINKDIKVRYKGKKFINIDYHIGETELFVECFELVDDVLNLINNIDIKINYDDEIYTSDIDGISKIIHEFYNRIIHAQGYKNNGSYNYFMRIITKVNKSSKNHYIDKEIIQKMNELYKKLNNNLSQSYKWKKSWFNAGISMAEIDINQKRLSKIKVLYEALYKIIDKKS</sequence>
<dbReference type="OrthoDB" id="88903at2"/>
<feature type="domain" description="KAP NTPase" evidence="3">
    <location>
        <begin position="204"/>
        <end position="509"/>
    </location>
</feature>
<dbReference type="Gene3D" id="3.40.50.300">
    <property type="entry name" value="P-loop containing nucleotide triphosphate hydrolases"/>
    <property type="match status" value="1"/>
</dbReference>
<protein>
    <submittedName>
        <fullName evidence="4">KAP family P-loop domain-containing protein</fullName>
    </submittedName>
</protein>
<evidence type="ECO:0000256" key="1">
    <source>
        <dbReference type="SAM" id="Coils"/>
    </source>
</evidence>
<keyword evidence="2" id="KW-0812">Transmembrane</keyword>
<dbReference type="Proteomes" id="UP000219573">
    <property type="component" value="Unassembled WGS sequence"/>
</dbReference>
<name>A0A285IIB9_9FIRM</name>
<dbReference type="InterPro" id="IPR027417">
    <property type="entry name" value="P-loop_NTPase"/>
</dbReference>
<keyword evidence="2" id="KW-1133">Transmembrane helix</keyword>
<gene>
    <name evidence="4" type="ORF">SAMN06265827_1448</name>
</gene>
<reference evidence="5" key="1">
    <citation type="submission" date="2017-09" db="EMBL/GenBank/DDBJ databases">
        <authorList>
            <person name="Varghese N."/>
            <person name="Submissions S."/>
        </authorList>
    </citation>
    <scope>NUCLEOTIDE SEQUENCE [LARGE SCALE GENOMIC DNA]</scope>
    <source>
        <strain evidence="5">MSL47</strain>
    </source>
</reference>
<dbReference type="Pfam" id="PF07693">
    <property type="entry name" value="KAP_NTPase"/>
    <property type="match status" value="1"/>
</dbReference>
<dbReference type="RefSeq" id="WP_097019551.1">
    <property type="nucleotide sequence ID" value="NZ_OBDZ01000044.1"/>
</dbReference>
<proteinExistence type="predicted"/>
<feature type="coiled-coil region" evidence="1">
    <location>
        <begin position="470"/>
        <end position="497"/>
    </location>
</feature>
<dbReference type="SUPFAM" id="SSF52540">
    <property type="entry name" value="P-loop containing nucleoside triphosphate hydrolases"/>
    <property type="match status" value="1"/>
</dbReference>
<keyword evidence="5" id="KW-1185">Reference proteome</keyword>
<evidence type="ECO:0000259" key="3">
    <source>
        <dbReference type="Pfam" id="PF07693"/>
    </source>
</evidence>
<organism evidence="4 5">
    <name type="scientific">Orenia metallireducens</name>
    <dbReference type="NCBI Taxonomy" id="1413210"/>
    <lineage>
        <taxon>Bacteria</taxon>
        <taxon>Bacillati</taxon>
        <taxon>Bacillota</taxon>
        <taxon>Clostridia</taxon>
        <taxon>Halanaerobiales</taxon>
        <taxon>Halobacteroidaceae</taxon>
        <taxon>Orenia</taxon>
    </lineage>
</organism>
<evidence type="ECO:0000313" key="5">
    <source>
        <dbReference type="Proteomes" id="UP000219573"/>
    </source>
</evidence>
<dbReference type="InterPro" id="IPR011646">
    <property type="entry name" value="KAP_P-loop"/>
</dbReference>
<dbReference type="AlphaFoldDB" id="A0A285IIB9"/>
<accession>A0A285IIB9</accession>
<keyword evidence="1" id="KW-0175">Coiled coil</keyword>
<feature type="transmembrane region" description="Helical" evidence="2">
    <location>
        <begin position="35"/>
        <end position="52"/>
    </location>
</feature>
<feature type="transmembrane region" description="Helical" evidence="2">
    <location>
        <begin position="92"/>
        <end position="112"/>
    </location>
</feature>
<feature type="transmembrane region" description="Helical" evidence="2">
    <location>
        <begin position="124"/>
        <end position="142"/>
    </location>
</feature>
<keyword evidence="2" id="KW-0472">Membrane</keyword>